<evidence type="ECO:0000256" key="1">
    <source>
        <dbReference type="ARBA" id="ARBA00004141"/>
    </source>
</evidence>
<evidence type="ECO:0000256" key="4">
    <source>
        <dbReference type="ARBA" id="ARBA00023136"/>
    </source>
</evidence>
<feature type="transmembrane region" description="Helical" evidence="5">
    <location>
        <begin position="223"/>
        <end position="246"/>
    </location>
</feature>
<dbReference type="InterPro" id="IPR052561">
    <property type="entry name" value="ComplexI_Subunit1"/>
</dbReference>
<dbReference type="Proteomes" id="UP000252355">
    <property type="component" value="Unassembled WGS sequence"/>
</dbReference>
<dbReference type="InterPro" id="IPR001694">
    <property type="entry name" value="NADH_UbQ_OxRdtase_su1/FPO"/>
</dbReference>
<dbReference type="PANTHER" id="PTHR43359:SF1">
    <property type="entry name" value="FORMATE HYDROGENLYASE SUBUNIT 4-RELATED"/>
    <property type="match status" value="1"/>
</dbReference>
<name>A0A367ZN00_9BACT</name>
<evidence type="ECO:0000313" key="7">
    <source>
        <dbReference type="Proteomes" id="UP000252355"/>
    </source>
</evidence>
<evidence type="ECO:0000313" key="6">
    <source>
        <dbReference type="EMBL" id="RCK79493.1"/>
    </source>
</evidence>
<comment type="caution">
    <text evidence="6">The sequence shown here is derived from an EMBL/GenBank/DDBJ whole genome shotgun (WGS) entry which is preliminary data.</text>
</comment>
<evidence type="ECO:0000256" key="3">
    <source>
        <dbReference type="ARBA" id="ARBA00022989"/>
    </source>
</evidence>
<dbReference type="PANTHER" id="PTHR43359">
    <property type="entry name" value="FORMATE HYDROGENLYASE SUBUNIT 4"/>
    <property type="match status" value="1"/>
</dbReference>
<feature type="transmembrane region" description="Helical" evidence="5">
    <location>
        <begin position="285"/>
        <end position="304"/>
    </location>
</feature>
<accession>A0A367ZN00</accession>
<feature type="transmembrane region" description="Helical" evidence="5">
    <location>
        <begin position="252"/>
        <end position="273"/>
    </location>
</feature>
<keyword evidence="3 5" id="KW-1133">Transmembrane helix</keyword>
<dbReference type="EMBL" id="QOQW01000012">
    <property type="protein sequence ID" value="RCK79493.1"/>
    <property type="molecule type" value="Genomic_DNA"/>
</dbReference>
<dbReference type="AlphaFoldDB" id="A0A367ZN00"/>
<sequence length="305" mass="32073">MVIVNALGLVSVALALVLAPLLQGVIHRTKAFFAGRQGAPVWQPYYDLARLLGKGAVYSRTTTWIFVAGPVVGLASLLVALTLMPLGGASAFLAFPGDLVLMLYLLGLLRFVTVLAALDTGSSFEGMGASREVTFAALAEPPVFLALAILARKTGALSLSGIMSGISPTLWVTAGPMLALLATALFFVFLAENARIPVDDPNTHLELTMIHEVMVLDHSGPDFAMILYGASLKLWLLGSLVVGLVLPAGLPWFLAWPAAVGGLLLLAVLTGVVESTMARLRLHKVPQFLVGALIMTLLALVLGAR</sequence>
<gene>
    <name evidence="6" type="ORF">OZSIB_4247</name>
</gene>
<dbReference type="GO" id="GO:0005886">
    <property type="term" value="C:plasma membrane"/>
    <property type="evidence" value="ECO:0007669"/>
    <property type="project" value="TreeGrafter"/>
</dbReference>
<keyword evidence="2 5" id="KW-0812">Transmembrane</keyword>
<comment type="subcellular location">
    <subcellularLocation>
        <location evidence="1">Membrane</location>
        <topology evidence="1">Multi-pass membrane protein</topology>
    </subcellularLocation>
</comment>
<feature type="transmembrane region" description="Helical" evidence="5">
    <location>
        <begin position="64"/>
        <end position="95"/>
    </location>
</feature>
<protein>
    <submittedName>
        <fullName evidence="6">Hydrogenase 4 subunit C</fullName>
    </submittedName>
</protein>
<proteinExistence type="predicted"/>
<feature type="transmembrane region" description="Helical" evidence="5">
    <location>
        <begin position="101"/>
        <end position="121"/>
    </location>
</feature>
<feature type="transmembrane region" description="Helical" evidence="5">
    <location>
        <begin position="133"/>
        <end position="151"/>
    </location>
</feature>
<evidence type="ECO:0000256" key="5">
    <source>
        <dbReference type="SAM" id="Phobius"/>
    </source>
</evidence>
<organism evidence="6 7">
    <name type="scientific">Candidatus Ozemobacter sibiricus</name>
    <dbReference type="NCBI Taxonomy" id="2268124"/>
    <lineage>
        <taxon>Bacteria</taxon>
        <taxon>Candidatus Ozemobacteria</taxon>
        <taxon>Candidatus Ozemobacterales</taxon>
        <taxon>Candidatus Ozemobacteraceae</taxon>
        <taxon>Candidatus Ozemobacter</taxon>
    </lineage>
</organism>
<feature type="transmembrane region" description="Helical" evidence="5">
    <location>
        <begin position="6"/>
        <end position="26"/>
    </location>
</feature>
<evidence type="ECO:0000256" key="2">
    <source>
        <dbReference type="ARBA" id="ARBA00022692"/>
    </source>
</evidence>
<feature type="transmembrane region" description="Helical" evidence="5">
    <location>
        <begin position="171"/>
        <end position="191"/>
    </location>
</feature>
<dbReference type="Pfam" id="PF00146">
    <property type="entry name" value="NADHdh"/>
    <property type="match status" value="1"/>
</dbReference>
<reference evidence="6 7" key="1">
    <citation type="submission" date="2018-05" db="EMBL/GenBank/DDBJ databases">
        <title>A metagenomic window into the 2 km-deep terrestrial subsurface aquifer revealed taxonomically and functionally diverse microbial community comprising novel uncultured bacterial lineages.</title>
        <authorList>
            <person name="Kadnikov V.V."/>
            <person name="Mardanov A.V."/>
            <person name="Beletsky A.V."/>
            <person name="Banks D."/>
            <person name="Pimenov N.V."/>
            <person name="Frank Y.A."/>
            <person name="Karnachuk O.V."/>
            <person name="Ravin N.V."/>
        </authorList>
    </citation>
    <scope>NUCLEOTIDE SEQUENCE [LARGE SCALE GENOMIC DNA]</scope>
    <source>
        <strain evidence="6">BY5</strain>
    </source>
</reference>
<keyword evidence="4 5" id="KW-0472">Membrane</keyword>